<dbReference type="Gene3D" id="3.30.1310.10">
    <property type="entry name" value="Nucleoid-associated protein YbaB-like domain"/>
    <property type="match status" value="1"/>
</dbReference>
<keyword evidence="3" id="KW-1185">Reference proteome</keyword>
<protein>
    <submittedName>
        <fullName evidence="2">YbaB/EbfC family nucleoid-associated protein</fullName>
    </submittedName>
</protein>
<dbReference type="InterPro" id="IPR004401">
    <property type="entry name" value="YbaB/EbfC"/>
</dbReference>
<feature type="region of interest" description="Disordered" evidence="1">
    <location>
        <begin position="122"/>
        <end position="144"/>
    </location>
</feature>
<accession>A0ABW1CLR9</accession>
<evidence type="ECO:0000313" key="2">
    <source>
        <dbReference type="EMBL" id="MFC5826684.1"/>
    </source>
</evidence>
<sequence>MAWRAMEYSEHDVDELLRENENELRRLAEAAAGLREISGKGESRSGLTTAVVDAGGRLRSVAFSARVLRLDVAGLAEEVVQAVRQAQEDQDRQARELLAVPDSQVVGLEEIHRQFEELHRSFAEETSSRNDRLRRLGSEDPRDR</sequence>
<dbReference type="Pfam" id="PF02575">
    <property type="entry name" value="YbaB_DNA_bd"/>
    <property type="match status" value="1"/>
</dbReference>
<organism evidence="2 3">
    <name type="scientific">Nonomuraea insulae</name>
    <dbReference type="NCBI Taxonomy" id="1616787"/>
    <lineage>
        <taxon>Bacteria</taxon>
        <taxon>Bacillati</taxon>
        <taxon>Actinomycetota</taxon>
        <taxon>Actinomycetes</taxon>
        <taxon>Streptosporangiales</taxon>
        <taxon>Streptosporangiaceae</taxon>
        <taxon>Nonomuraea</taxon>
    </lineage>
</organism>
<dbReference type="SUPFAM" id="SSF82607">
    <property type="entry name" value="YbaB-like"/>
    <property type="match status" value="1"/>
</dbReference>
<dbReference type="InterPro" id="IPR036894">
    <property type="entry name" value="YbaB-like_sf"/>
</dbReference>
<dbReference type="RefSeq" id="WP_379516199.1">
    <property type="nucleotide sequence ID" value="NZ_JBHSPA010000027.1"/>
</dbReference>
<name>A0ABW1CLR9_9ACTN</name>
<dbReference type="EMBL" id="JBHSPA010000027">
    <property type="protein sequence ID" value="MFC5826684.1"/>
    <property type="molecule type" value="Genomic_DNA"/>
</dbReference>
<evidence type="ECO:0000256" key="1">
    <source>
        <dbReference type="SAM" id="MobiDB-lite"/>
    </source>
</evidence>
<evidence type="ECO:0000313" key="3">
    <source>
        <dbReference type="Proteomes" id="UP001596058"/>
    </source>
</evidence>
<proteinExistence type="predicted"/>
<gene>
    <name evidence="2" type="ORF">ACFPZ3_22675</name>
</gene>
<comment type="caution">
    <text evidence="2">The sequence shown here is derived from an EMBL/GenBank/DDBJ whole genome shotgun (WGS) entry which is preliminary data.</text>
</comment>
<dbReference type="Proteomes" id="UP001596058">
    <property type="component" value="Unassembled WGS sequence"/>
</dbReference>
<reference evidence="3" key="1">
    <citation type="journal article" date="2019" name="Int. J. Syst. Evol. Microbiol.">
        <title>The Global Catalogue of Microorganisms (GCM) 10K type strain sequencing project: providing services to taxonomists for standard genome sequencing and annotation.</title>
        <authorList>
            <consortium name="The Broad Institute Genomics Platform"/>
            <consortium name="The Broad Institute Genome Sequencing Center for Infectious Disease"/>
            <person name="Wu L."/>
            <person name="Ma J."/>
        </authorList>
    </citation>
    <scope>NUCLEOTIDE SEQUENCE [LARGE SCALE GENOMIC DNA]</scope>
    <source>
        <strain evidence="3">CCUG 53903</strain>
    </source>
</reference>